<dbReference type="Proteomes" id="UP000194137">
    <property type="component" value="Chromosome"/>
</dbReference>
<keyword evidence="3" id="KW-1185">Reference proteome</keyword>
<feature type="transmembrane region" description="Helical" evidence="1">
    <location>
        <begin position="12"/>
        <end position="35"/>
    </location>
</feature>
<keyword evidence="1" id="KW-1133">Transmembrane helix</keyword>
<organism evidence="2 3">
    <name type="scientific">Pseudorhodoplanes sinuspersici</name>
    <dbReference type="NCBI Taxonomy" id="1235591"/>
    <lineage>
        <taxon>Bacteria</taxon>
        <taxon>Pseudomonadati</taxon>
        <taxon>Pseudomonadota</taxon>
        <taxon>Alphaproteobacteria</taxon>
        <taxon>Hyphomicrobiales</taxon>
        <taxon>Pseudorhodoplanes</taxon>
    </lineage>
</organism>
<sequence length="81" mass="9451">MLFHPALAFGRLILPLRLFLTIALLIEFLILIGHGTSSFEVLFEVMILMWRSFGGLLVTRAKAHVWSICSEYWWLDFLGRR</sequence>
<gene>
    <name evidence="2" type="ORF">CAK95_14360</name>
</gene>
<protein>
    <submittedName>
        <fullName evidence="2">Uncharacterized protein</fullName>
    </submittedName>
</protein>
<evidence type="ECO:0000256" key="1">
    <source>
        <dbReference type="SAM" id="Phobius"/>
    </source>
</evidence>
<accession>A0A1W6ZRZ9</accession>
<evidence type="ECO:0000313" key="3">
    <source>
        <dbReference type="Proteomes" id="UP000194137"/>
    </source>
</evidence>
<proteinExistence type="predicted"/>
<evidence type="ECO:0000313" key="2">
    <source>
        <dbReference type="EMBL" id="ARQ00132.1"/>
    </source>
</evidence>
<keyword evidence="1" id="KW-0472">Membrane</keyword>
<dbReference type="AlphaFoldDB" id="A0A1W6ZRZ9"/>
<dbReference type="KEGG" id="psin:CAK95_14360"/>
<keyword evidence="1" id="KW-0812">Transmembrane</keyword>
<dbReference type="EMBL" id="CP021112">
    <property type="protein sequence ID" value="ARQ00132.1"/>
    <property type="molecule type" value="Genomic_DNA"/>
</dbReference>
<reference evidence="2 3" key="1">
    <citation type="submission" date="2017-05" db="EMBL/GenBank/DDBJ databases">
        <title>Full genome sequence of Pseudorhodoplanes sinuspersici.</title>
        <authorList>
            <person name="Dastgheib S.M.M."/>
            <person name="Shavandi M."/>
            <person name="Tirandaz H."/>
        </authorList>
    </citation>
    <scope>NUCLEOTIDE SEQUENCE [LARGE SCALE GENOMIC DNA]</scope>
    <source>
        <strain evidence="2 3">RIPI110</strain>
    </source>
</reference>
<name>A0A1W6ZRZ9_9HYPH</name>